<accession>A0AAP0PGB5</accession>
<evidence type="ECO:0000313" key="2">
    <source>
        <dbReference type="Proteomes" id="UP001420932"/>
    </source>
</evidence>
<keyword evidence="2" id="KW-1185">Reference proteome</keyword>
<dbReference type="SUPFAM" id="SSF51430">
    <property type="entry name" value="NAD(P)-linked oxidoreductase"/>
    <property type="match status" value="1"/>
</dbReference>
<dbReference type="Proteomes" id="UP001420932">
    <property type="component" value="Unassembled WGS sequence"/>
</dbReference>
<dbReference type="Gene3D" id="3.20.20.100">
    <property type="entry name" value="NADP-dependent oxidoreductase domain"/>
    <property type="match status" value="1"/>
</dbReference>
<protein>
    <submittedName>
        <fullName evidence="1">Uncharacterized protein</fullName>
    </submittedName>
</protein>
<sequence>MWSLTSRCIDISSNITNEHMKNMGIIEKIKEIEAEMARTQKNKATGYAAPTDSSNYRSAKVPLKTFVRIPSTCFDLASEIFIYFYRDLVFDFYMQLSRVVRVQNLLRRGIGVHHAGLLAIVEENEAEVGEAHADSFRAGLVKREELFITTQLWNLDHGHAIEACKDSLKKLQAGLCGPRIVDVAMDCTV</sequence>
<dbReference type="EMBL" id="JBBNAF010000005">
    <property type="protein sequence ID" value="KAK9142942.1"/>
    <property type="molecule type" value="Genomic_DNA"/>
</dbReference>
<reference evidence="1 2" key="1">
    <citation type="submission" date="2024-01" db="EMBL/GenBank/DDBJ databases">
        <title>Genome assemblies of Stephania.</title>
        <authorList>
            <person name="Yang L."/>
        </authorList>
    </citation>
    <scope>NUCLEOTIDE SEQUENCE [LARGE SCALE GENOMIC DNA]</scope>
    <source>
        <strain evidence="1">YNDBR</strain>
        <tissue evidence="1">Leaf</tissue>
    </source>
</reference>
<evidence type="ECO:0000313" key="1">
    <source>
        <dbReference type="EMBL" id="KAK9142942.1"/>
    </source>
</evidence>
<comment type="caution">
    <text evidence="1">The sequence shown here is derived from an EMBL/GenBank/DDBJ whole genome shotgun (WGS) entry which is preliminary data.</text>
</comment>
<gene>
    <name evidence="1" type="ORF">Syun_012342</name>
</gene>
<proteinExistence type="predicted"/>
<dbReference type="AlphaFoldDB" id="A0AAP0PGB5"/>
<dbReference type="InterPro" id="IPR036812">
    <property type="entry name" value="NAD(P)_OxRdtase_dom_sf"/>
</dbReference>
<organism evidence="1 2">
    <name type="scientific">Stephania yunnanensis</name>
    <dbReference type="NCBI Taxonomy" id="152371"/>
    <lineage>
        <taxon>Eukaryota</taxon>
        <taxon>Viridiplantae</taxon>
        <taxon>Streptophyta</taxon>
        <taxon>Embryophyta</taxon>
        <taxon>Tracheophyta</taxon>
        <taxon>Spermatophyta</taxon>
        <taxon>Magnoliopsida</taxon>
        <taxon>Ranunculales</taxon>
        <taxon>Menispermaceae</taxon>
        <taxon>Menispermoideae</taxon>
        <taxon>Cissampelideae</taxon>
        <taxon>Stephania</taxon>
    </lineage>
</organism>
<dbReference type="Gene3D" id="6.10.140.1070">
    <property type="match status" value="1"/>
</dbReference>
<name>A0AAP0PGB5_9MAGN</name>